<dbReference type="SUPFAM" id="SSF52172">
    <property type="entry name" value="CheY-like"/>
    <property type="match status" value="1"/>
</dbReference>
<keyword evidence="8" id="KW-0238">DNA-binding</keyword>
<dbReference type="PROSITE" id="PS50045">
    <property type="entry name" value="SIGMA54_INTERACT_4"/>
    <property type="match status" value="1"/>
</dbReference>
<dbReference type="RefSeq" id="WP_013823872.1">
    <property type="nucleotide sequence ID" value="NC_015573.1"/>
</dbReference>
<dbReference type="FunFam" id="1.10.8.60:FF:000014">
    <property type="entry name" value="DNA-binding transcriptional regulator NtrC"/>
    <property type="match status" value="1"/>
</dbReference>
<dbReference type="PANTHER" id="PTHR32071">
    <property type="entry name" value="TRANSCRIPTIONAL REGULATORY PROTEIN"/>
    <property type="match status" value="1"/>
</dbReference>
<keyword evidence="16" id="KW-1185">Reference proteome</keyword>
<dbReference type="Pfam" id="PF02954">
    <property type="entry name" value="HTH_8"/>
    <property type="match status" value="1"/>
</dbReference>
<gene>
    <name evidence="15" type="ordered locus">Desku_2850</name>
</gene>
<comment type="function">
    <text evidence="11">May play the central regulatory role in sporulation. It may be an element of the effector pathway responsible for the activation of sporulation genes in response to nutritional stress. Spo0A may act in concert with spo0H (a sigma factor) to control the expression of some genes that are critical to the sporulation process.</text>
</comment>
<dbReference type="GO" id="GO:0005737">
    <property type="term" value="C:cytoplasm"/>
    <property type="evidence" value="ECO:0007669"/>
    <property type="project" value="UniProtKB-SubCell"/>
</dbReference>
<dbReference type="Gene3D" id="1.10.10.60">
    <property type="entry name" value="Homeodomain-like"/>
    <property type="match status" value="1"/>
</dbReference>
<keyword evidence="5" id="KW-0547">Nucleotide-binding</keyword>
<evidence type="ECO:0000259" key="14">
    <source>
        <dbReference type="PROSITE" id="PS50110"/>
    </source>
</evidence>
<accession>A0AAU8PVH8</accession>
<evidence type="ECO:0000256" key="11">
    <source>
        <dbReference type="ARBA" id="ARBA00024867"/>
    </source>
</evidence>
<name>A0AAU8PVH8_DESK7</name>
<feature type="domain" description="Response regulatory" evidence="14">
    <location>
        <begin position="4"/>
        <end position="118"/>
    </location>
</feature>
<feature type="domain" description="Sigma-54 factor interaction" evidence="13">
    <location>
        <begin position="142"/>
        <end position="371"/>
    </location>
</feature>
<protein>
    <recommendedName>
        <fullName evidence="2">Stage 0 sporulation protein A homolog</fullName>
    </recommendedName>
</protein>
<comment type="subcellular location">
    <subcellularLocation>
        <location evidence="1">Cytoplasm</location>
    </subcellularLocation>
</comment>
<dbReference type="Pfam" id="PF25601">
    <property type="entry name" value="AAA_lid_14"/>
    <property type="match status" value="1"/>
</dbReference>
<dbReference type="InterPro" id="IPR002078">
    <property type="entry name" value="Sigma_54_int"/>
</dbReference>
<dbReference type="PRINTS" id="PR01590">
    <property type="entry name" value="HTHFIS"/>
</dbReference>
<dbReference type="KEGG" id="dku:Desku_2850"/>
<dbReference type="InterPro" id="IPR002197">
    <property type="entry name" value="HTH_Fis"/>
</dbReference>
<keyword evidence="6" id="KW-0067">ATP-binding</keyword>
<evidence type="ECO:0000256" key="5">
    <source>
        <dbReference type="ARBA" id="ARBA00022741"/>
    </source>
</evidence>
<dbReference type="InterPro" id="IPR009057">
    <property type="entry name" value="Homeodomain-like_sf"/>
</dbReference>
<keyword evidence="9" id="KW-0010">Activator</keyword>
<dbReference type="Proteomes" id="UP000009229">
    <property type="component" value="Chromosome"/>
</dbReference>
<evidence type="ECO:0000256" key="4">
    <source>
        <dbReference type="ARBA" id="ARBA00022553"/>
    </source>
</evidence>
<dbReference type="InterPro" id="IPR058031">
    <property type="entry name" value="AAA_lid_NorR"/>
</dbReference>
<keyword evidence="4 12" id="KW-0597">Phosphoprotein</keyword>
<dbReference type="CDD" id="cd00009">
    <property type="entry name" value="AAA"/>
    <property type="match status" value="1"/>
</dbReference>
<dbReference type="PROSITE" id="PS50110">
    <property type="entry name" value="RESPONSE_REGULATORY"/>
    <property type="match status" value="1"/>
</dbReference>
<dbReference type="PROSITE" id="PS00675">
    <property type="entry name" value="SIGMA54_INTERACT_1"/>
    <property type="match status" value="1"/>
</dbReference>
<dbReference type="EMBL" id="CP002770">
    <property type="protein sequence ID" value="AEG16361.1"/>
    <property type="molecule type" value="Genomic_DNA"/>
</dbReference>
<evidence type="ECO:0000256" key="2">
    <source>
        <dbReference type="ARBA" id="ARBA00018672"/>
    </source>
</evidence>
<organism evidence="15 16">
    <name type="scientific">Desulfofundulus kuznetsovii (strain DSM 6115 / VKM B-1805 / 17)</name>
    <name type="common">Desulfotomaculum kuznetsovii</name>
    <dbReference type="NCBI Taxonomy" id="760568"/>
    <lineage>
        <taxon>Bacteria</taxon>
        <taxon>Bacillati</taxon>
        <taxon>Bacillota</taxon>
        <taxon>Clostridia</taxon>
        <taxon>Eubacteriales</taxon>
        <taxon>Peptococcaceae</taxon>
        <taxon>Desulfofundulus</taxon>
    </lineage>
</organism>
<keyword evidence="10" id="KW-0804">Transcription</keyword>
<dbReference type="InterPro" id="IPR025662">
    <property type="entry name" value="Sigma_54_int_dom_ATP-bd_1"/>
</dbReference>
<dbReference type="FunFam" id="3.40.50.2300:FF:000018">
    <property type="entry name" value="DNA-binding transcriptional regulator NtrC"/>
    <property type="match status" value="1"/>
</dbReference>
<dbReference type="SMART" id="SM00448">
    <property type="entry name" value="REC"/>
    <property type="match status" value="1"/>
</dbReference>
<dbReference type="InterPro" id="IPR001789">
    <property type="entry name" value="Sig_transdc_resp-reg_receiver"/>
</dbReference>
<proteinExistence type="predicted"/>
<keyword evidence="7" id="KW-0805">Transcription regulation</keyword>
<dbReference type="PROSITE" id="PS00688">
    <property type="entry name" value="SIGMA54_INTERACT_3"/>
    <property type="match status" value="1"/>
</dbReference>
<evidence type="ECO:0000256" key="9">
    <source>
        <dbReference type="ARBA" id="ARBA00023159"/>
    </source>
</evidence>
<dbReference type="SUPFAM" id="SSF52540">
    <property type="entry name" value="P-loop containing nucleoside triphosphate hydrolases"/>
    <property type="match status" value="1"/>
</dbReference>
<dbReference type="Gene3D" id="1.10.8.60">
    <property type="match status" value="1"/>
</dbReference>
<feature type="modified residue" description="4-aspartylphosphate" evidence="12">
    <location>
        <position position="53"/>
    </location>
</feature>
<evidence type="ECO:0000313" key="15">
    <source>
        <dbReference type="EMBL" id="AEG16361.1"/>
    </source>
</evidence>
<evidence type="ECO:0000313" key="16">
    <source>
        <dbReference type="Proteomes" id="UP000009229"/>
    </source>
</evidence>
<dbReference type="Pfam" id="PF00072">
    <property type="entry name" value="Response_reg"/>
    <property type="match status" value="1"/>
</dbReference>
<dbReference type="SMART" id="SM00382">
    <property type="entry name" value="AAA"/>
    <property type="match status" value="1"/>
</dbReference>
<dbReference type="SUPFAM" id="SSF46689">
    <property type="entry name" value="Homeodomain-like"/>
    <property type="match status" value="1"/>
</dbReference>
<dbReference type="Pfam" id="PF00158">
    <property type="entry name" value="Sigma54_activat"/>
    <property type="match status" value="1"/>
</dbReference>
<dbReference type="GO" id="GO:0005524">
    <property type="term" value="F:ATP binding"/>
    <property type="evidence" value="ECO:0007669"/>
    <property type="project" value="UniProtKB-KW"/>
</dbReference>
<dbReference type="GO" id="GO:0000160">
    <property type="term" value="P:phosphorelay signal transduction system"/>
    <property type="evidence" value="ECO:0007669"/>
    <property type="project" value="InterPro"/>
</dbReference>
<dbReference type="Gene3D" id="3.40.50.300">
    <property type="entry name" value="P-loop containing nucleotide triphosphate hydrolases"/>
    <property type="match status" value="1"/>
</dbReference>
<dbReference type="InterPro" id="IPR025944">
    <property type="entry name" value="Sigma_54_int_dom_CS"/>
</dbReference>
<dbReference type="InterPro" id="IPR003593">
    <property type="entry name" value="AAA+_ATPase"/>
</dbReference>
<evidence type="ECO:0000256" key="12">
    <source>
        <dbReference type="PROSITE-ProRule" id="PRU00169"/>
    </source>
</evidence>
<dbReference type="InterPro" id="IPR011006">
    <property type="entry name" value="CheY-like_superfamily"/>
</dbReference>
<dbReference type="GO" id="GO:0043565">
    <property type="term" value="F:sequence-specific DNA binding"/>
    <property type="evidence" value="ECO:0007669"/>
    <property type="project" value="InterPro"/>
</dbReference>
<evidence type="ECO:0000256" key="3">
    <source>
        <dbReference type="ARBA" id="ARBA00022490"/>
    </source>
</evidence>
<evidence type="ECO:0000259" key="13">
    <source>
        <dbReference type="PROSITE" id="PS50045"/>
    </source>
</evidence>
<dbReference type="InterPro" id="IPR027417">
    <property type="entry name" value="P-loop_NTPase"/>
</dbReference>
<evidence type="ECO:0000256" key="8">
    <source>
        <dbReference type="ARBA" id="ARBA00023125"/>
    </source>
</evidence>
<reference evidence="16" key="1">
    <citation type="submission" date="2011-05" db="EMBL/GenBank/DDBJ databases">
        <title>Complete sequence of Desulfotomaculum kuznetsovii DSM 6115.</title>
        <authorList>
            <person name="Lucas S."/>
            <person name="Han J."/>
            <person name="Lapidus A."/>
            <person name="Cheng J.-F."/>
            <person name="Goodwin L."/>
            <person name="Pitluck S."/>
            <person name="Peters L."/>
            <person name="Mikhailova N."/>
            <person name="Lu M."/>
            <person name="Saunders E."/>
            <person name="Han C."/>
            <person name="Tapia R."/>
            <person name="Land M."/>
            <person name="Hauser L."/>
            <person name="Kyrpides N."/>
            <person name="Ivanova N."/>
            <person name="Pagani I."/>
            <person name="Nazina T."/>
            <person name="Ivanova A."/>
            <person name="Parshina S."/>
            <person name="Kuever J."/>
            <person name="Muyzer G."/>
            <person name="Plugge C."/>
            <person name="Stams A."/>
            <person name="Woyke T."/>
        </authorList>
    </citation>
    <scope>NUCLEOTIDE SEQUENCE [LARGE SCALE GENOMIC DNA]</scope>
    <source>
        <strain evidence="16">DSM 6115 / VKM B-1805 / 17</strain>
    </source>
</reference>
<evidence type="ECO:0000256" key="7">
    <source>
        <dbReference type="ARBA" id="ARBA00023015"/>
    </source>
</evidence>
<dbReference type="Gene3D" id="3.40.50.2300">
    <property type="match status" value="1"/>
</dbReference>
<keyword evidence="3" id="KW-0963">Cytoplasm</keyword>
<evidence type="ECO:0000256" key="6">
    <source>
        <dbReference type="ARBA" id="ARBA00022840"/>
    </source>
</evidence>
<evidence type="ECO:0000256" key="10">
    <source>
        <dbReference type="ARBA" id="ARBA00023163"/>
    </source>
</evidence>
<dbReference type="AlphaFoldDB" id="A0AAU8PVH8"/>
<dbReference type="GO" id="GO:0006355">
    <property type="term" value="P:regulation of DNA-templated transcription"/>
    <property type="evidence" value="ECO:0007669"/>
    <property type="project" value="InterPro"/>
</dbReference>
<dbReference type="FunFam" id="3.40.50.300:FF:000006">
    <property type="entry name" value="DNA-binding transcriptional regulator NtrC"/>
    <property type="match status" value="1"/>
</dbReference>
<sequence>MEDLILVVDDEESVRQSLKDILTDYGYRVETARDGREGLEKITTLDPATVIMDIRMPEVDGIKVLELVRLKGQDTPIILITAYGSTQSTIEAMKMGAFDYLLKPLQVNELIETVKKATEVKRLMRKTPSLTARDVIERADVMIGLSPEMQKVYKAIGRVANSNATVLIRGESGTGKELVARAIHYNSDRRDKPFIKINCASIPENLLESEMFGYEKGAFTGAITSKPGKFELAQRGTIFFDEIGEMSLSLQAKLLRVIQEREFERLGGTETIKVDVRIIAATNKDLENCIAEGTFREDLFYRLNVVDIYLPPLRERKDDIPVLVEHMIKLCNAEYKKQVTGFTDQAMKLLLEYDWPGNVRELKNVCERAVLMSTGPLLTVEDLPRNIRKSSRRLHWLKGLSGDSFKEMIAEVEREIILQALEEHNWNRSAAAQALKMNRSSLYLKMKELGIID</sequence>
<evidence type="ECO:0000256" key="1">
    <source>
        <dbReference type="ARBA" id="ARBA00004496"/>
    </source>
</evidence>